<gene>
    <name evidence="2" type="ORF">BCR36DRAFT_396265</name>
</gene>
<dbReference type="OrthoDB" id="10658353at2759"/>
<dbReference type="Proteomes" id="UP000193719">
    <property type="component" value="Unassembled WGS sequence"/>
</dbReference>
<name>A0A1Y1VFJ7_9FUNG</name>
<feature type="compositionally biased region" description="Low complexity" evidence="1">
    <location>
        <begin position="49"/>
        <end position="60"/>
    </location>
</feature>
<reference evidence="2 3" key="1">
    <citation type="submission" date="2016-08" db="EMBL/GenBank/DDBJ databases">
        <title>Genomes of anaerobic fungi encode conserved fungal cellulosomes for biomass hydrolysis.</title>
        <authorList>
            <consortium name="DOE Joint Genome Institute"/>
            <person name="Haitjema C.H."/>
            <person name="Gilmore S.P."/>
            <person name="Henske J.K."/>
            <person name="Solomon K.V."/>
            <person name="De Groot R."/>
            <person name="Kuo A."/>
            <person name="Mondo S.J."/>
            <person name="Salamov A.A."/>
            <person name="Labutti K."/>
            <person name="Zhao Z."/>
            <person name="Chiniquy J."/>
            <person name="Barry K."/>
            <person name="Brewer H.M."/>
            <person name="Purvine S.O."/>
            <person name="Wright A.T."/>
            <person name="Boxma B."/>
            <person name="Van Alen T."/>
            <person name="Hackstein J.H."/>
            <person name="Baker S.E."/>
            <person name="Grigoriev I.V."/>
            <person name="O'Malley M.A."/>
        </authorList>
    </citation>
    <scope>NUCLEOTIDE SEQUENCE [LARGE SCALE GENOMIC DNA]</scope>
    <source>
        <strain evidence="3">finn</strain>
    </source>
</reference>
<dbReference type="EMBL" id="MCFH01000010">
    <property type="protein sequence ID" value="ORX54886.1"/>
    <property type="molecule type" value="Genomic_DNA"/>
</dbReference>
<sequence>MSYTTKIEGNIHNLFLTLKPKRLEHSKSAKSPVYKIDTSHLLSPPTFKSRNTQSSSPSTSKHIGNTVSSSTLRSKLSTSSNVKKNTSVTTTPPRSTSQSKSKIQSQTQSYHHSQTKHQYSSNKENPVRIHIDQHIPNSSHSKVSTKNSSKPSSSISSLKSSSKPSSRTSYSSSSFSSESSSSQYEYSISSNNSYSSSSSSNLNYHNSQYTSSSHKSNKTNDKYYEPLGADDIPERKSSLTNPLSIGIHKYHLKNSNDTLCSLGSIKEQEPFSYYHKNSKEKKYIDTPLQKIKSSFSQSKKNITSNPNLRYDNITDSKSPTISKRTPNHSSSRVTALNSPKTHIYKSITDNNRIAIVNNNMKMLDDSDELINCTFVKNKSANQIQTTLLNNQTNLLKNCSSSKNDIISTSQRDTPKPTVPEENNYQTFNKNILDQYQPVIKNSAITNYTSIQNNLNLNTNYSNINYDNRDIYLPMSQTPSSNCISSSSIDNLNNNKSAFEMETLSEEIGNITPTNFDTSSSKSSKRSLKEKLLAKKLRKQKKKEAAEGYTIQQLLEISFPCKIDNEVCLKAIIEYNIKMT</sequence>
<evidence type="ECO:0000313" key="2">
    <source>
        <dbReference type="EMBL" id="ORX54886.1"/>
    </source>
</evidence>
<feature type="compositionally biased region" description="Low complexity" evidence="1">
    <location>
        <begin position="68"/>
        <end position="121"/>
    </location>
</feature>
<feature type="compositionally biased region" description="Polar residues" evidence="1">
    <location>
        <begin position="301"/>
        <end position="334"/>
    </location>
</feature>
<reference evidence="2 3" key="2">
    <citation type="submission" date="2016-08" db="EMBL/GenBank/DDBJ databases">
        <title>Pervasive Adenine N6-methylation of Active Genes in Fungi.</title>
        <authorList>
            <consortium name="DOE Joint Genome Institute"/>
            <person name="Mondo S.J."/>
            <person name="Dannebaum R.O."/>
            <person name="Kuo R.C."/>
            <person name="Labutti K."/>
            <person name="Haridas S."/>
            <person name="Kuo A."/>
            <person name="Salamov A."/>
            <person name="Ahrendt S.R."/>
            <person name="Lipzen A."/>
            <person name="Sullivan W."/>
            <person name="Andreopoulos W.B."/>
            <person name="Clum A."/>
            <person name="Lindquist E."/>
            <person name="Daum C."/>
            <person name="Ramamoorthy G.K."/>
            <person name="Gryganskyi A."/>
            <person name="Culley D."/>
            <person name="Magnuson J.K."/>
            <person name="James T.Y."/>
            <person name="O'Malley M.A."/>
            <person name="Stajich J.E."/>
            <person name="Spatafora J.W."/>
            <person name="Visel A."/>
            <person name="Grigoriev I.V."/>
        </authorList>
    </citation>
    <scope>NUCLEOTIDE SEQUENCE [LARGE SCALE GENOMIC DNA]</scope>
    <source>
        <strain evidence="3">finn</strain>
    </source>
</reference>
<evidence type="ECO:0000313" key="3">
    <source>
        <dbReference type="Proteomes" id="UP000193719"/>
    </source>
</evidence>
<proteinExistence type="predicted"/>
<organism evidence="2 3">
    <name type="scientific">Piromyces finnis</name>
    <dbReference type="NCBI Taxonomy" id="1754191"/>
    <lineage>
        <taxon>Eukaryota</taxon>
        <taxon>Fungi</taxon>
        <taxon>Fungi incertae sedis</taxon>
        <taxon>Chytridiomycota</taxon>
        <taxon>Chytridiomycota incertae sedis</taxon>
        <taxon>Neocallimastigomycetes</taxon>
        <taxon>Neocallimastigales</taxon>
        <taxon>Neocallimastigaceae</taxon>
        <taxon>Piromyces</taxon>
    </lineage>
</organism>
<comment type="caution">
    <text evidence="2">The sequence shown here is derived from an EMBL/GenBank/DDBJ whole genome shotgun (WGS) entry which is preliminary data.</text>
</comment>
<feature type="compositionally biased region" description="Low complexity" evidence="1">
    <location>
        <begin position="138"/>
        <end position="209"/>
    </location>
</feature>
<feature type="region of interest" description="Disordered" evidence="1">
    <location>
        <begin position="294"/>
        <end position="334"/>
    </location>
</feature>
<dbReference type="AlphaFoldDB" id="A0A1Y1VFJ7"/>
<evidence type="ECO:0000256" key="1">
    <source>
        <dbReference type="SAM" id="MobiDB-lite"/>
    </source>
</evidence>
<feature type="region of interest" description="Disordered" evidence="1">
    <location>
        <begin position="28"/>
        <end position="235"/>
    </location>
</feature>
<keyword evidence="3" id="KW-1185">Reference proteome</keyword>
<protein>
    <submittedName>
        <fullName evidence="2">Uncharacterized protein</fullName>
    </submittedName>
</protein>
<accession>A0A1Y1VFJ7</accession>